<evidence type="ECO:0000256" key="1">
    <source>
        <dbReference type="SAM" id="MobiDB-lite"/>
    </source>
</evidence>
<feature type="compositionally biased region" description="Polar residues" evidence="1">
    <location>
        <begin position="8"/>
        <end position="22"/>
    </location>
</feature>
<evidence type="ECO:0000313" key="3">
    <source>
        <dbReference type="Proteomes" id="UP000053676"/>
    </source>
</evidence>
<sequence>MDMGSDRAYTQNHSSEGDYQQNSWAKAQLVTINNAQRQSSNEVGAEDVFSHGQLYVALPE</sequence>
<dbReference type="KEGG" id="nai:NECAME_09751"/>
<dbReference type="EMBL" id="KI659435">
    <property type="protein sequence ID" value="ETN79575.1"/>
    <property type="molecule type" value="Genomic_DNA"/>
</dbReference>
<name>W2TBZ6_NECAM</name>
<evidence type="ECO:0000313" key="2">
    <source>
        <dbReference type="EMBL" id="ETN79575.1"/>
    </source>
</evidence>
<reference evidence="3" key="1">
    <citation type="journal article" date="2014" name="Nat. Genet.">
        <title>Genome of the human hookworm Necator americanus.</title>
        <authorList>
            <person name="Tang Y.T."/>
            <person name="Gao X."/>
            <person name="Rosa B.A."/>
            <person name="Abubucker S."/>
            <person name="Hallsworth-Pepin K."/>
            <person name="Martin J."/>
            <person name="Tyagi R."/>
            <person name="Heizer E."/>
            <person name="Zhang X."/>
            <person name="Bhonagiri-Palsikar V."/>
            <person name="Minx P."/>
            <person name="Warren W.C."/>
            <person name="Wang Q."/>
            <person name="Zhan B."/>
            <person name="Hotez P.J."/>
            <person name="Sternberg P.W."/>
            <person name="Dougall A."/>
            <person name="Gaze S.T."/>
            <person name="Mulvenna J."/>
            <person name="Sotillo J."/>
            <person name="Ranganathan S."/>
            <person name="Rabelo E.M."/>
            <person name="Wilson R.K."/>
            <person name="Felgner P.L."/>
            <person name="Bethony J."/>
            <person name="Hawdon J.M."/>
            <person name="Gasser R.B."/>
            <person name="Loukas A."/>
            <person name="Mitreva M."/>
        </authorList>
    </citation>
    <scope>NUCLEOTIDE SEQUENCE [LARGE SCALE GENOMIC DNA]</scope>
</reference>
<accession>W2TBZ6</accession>
<proteinExistence type="predicted"/>
<organism evidence="2 3">
    <name type="scientific">Necator americanus</name>
    <name type="common">Human hookworm</name>
    <dbReference type="NCBI Taxonomy" id="51031"/>
    <lineage>
        <taxon>Eukaryota</taxon>
        <taxon>Metazoa</taxon>
        <taxon>Ecdysozoa</taxon>
        <taxon>Nematoda</taxon>
        <taxon>Chromadorea</taxon>
        <taxon>Rhabditida</taxon>
        <taxon>Rhabditina</taxon>
        <taxon>Rhabditomorpha</taxon>
        <taxon>Strongyloidea</taxon>
        <taxon>Ancylostomatidae</taxon>
        <taxon>Bunostominae</taxon>
        <taxon>Necator</taxon>
    </lineage>
</organism>
<dbReference type="Proteomes" id="UP000053676">
    <property type="component" value="Unassembled WGS sequence"/>
</dbReference>
<feature type="region of interest" description="Disordered" evidence="1">
    <location>
        <begin position="1"/>
        <end position="22"/>
    </location>
</feature>
<protein>
    <submittedName>
        <fullName evidence="2">Uncharacterized protein</fullName>
    </submittedName>
</protein>
<keyword evidence="3" id="KW-1185">Reference proteome</keyword>
<gene>
    <name evidence="2" type="ORF">NECAME_09751</name>
</gene>
<dbReference type="AlphaFoldDB" id="W2TBZ6"/>